<organism evidence="1 2">
    <name type="scientific">Actinopolyspora alba</name>
    <dbReference type="NCBI Taxonomy" id="673379"/>
    <lineage>
        <taxon>Bacteria</taxon>
        <taxon>Bacillati</taxon>
        <taxon>Actinomycetota</taxon>
        <taxon>Actinomycetes</taxon>
        <taxon>Actinopolysporales</taxon>
        <taxon>Actinopolysporaceae</taxon>
        <taxon>Actinopolyspora</taxon>
        <taxon>Actinopolyspora alba group</taxon>
    </lineage>
</organism>
<dbReference type="Proteomes" id="UP000198716">
    <property type="component" value="Unassembled WGS sequence"/>
</dbReference>
<proteinExistence type="predicted"/>
<reference evidence="2" key="1">
    <citation type="submission" date="2016-10" db="EMBL/GenBank/DDBJ databases">
        <authorList>
            <person name="Varghese N."/>
            <person name="Submissions S."/>
        </authorList>
    </citation>
    <scope>NUCLEOTIDE SEQUENCE [LARGE SCALE GENOMIC DNA]</scope>
    <source>
        <strain evidence="2">DSM 45004</strain>
    </source>
</reference>
<name>A0A1I2AMN9_9ACTN</name>
<protein>
    <submittedName>
        <fullName evidence="1">Uncharacterized protein</fullName>
    </submittedName>
</protein>
<evidence type="ECO:0000313" key="1">
    <source>
        <dbReference type="EMBL" id="SFE45126.1"/>
    </source>
</evidence>
<keyword evidence="2" id="KW-1185">Reference proteome</keyword>
<sequence>MSDNDSDVIELRVSARTARWVAMMSAWHAEQELGYTPPEDGPYYAQQLVEIAKTFSAHRQTAIEVTLSLSRDAVGSLGEFYHTYANRTGHHVLFRISSTLLRAAWHPYESRVRLPDDATPPDQSI</sequence>
<dbReference type="AlphaFoldDB" id="A0A1I2AMN9"/>
<gene>
    <name evidence="1" type="ORF">SAMN04487819_1145</name>
</gene>
<evidence type="ECO:0000313" key="2">
    <source>
        <dbReference type="Proteomes" id="UP000198716"/>
    </source>
</evidence>
<dbReference type="RefSeq" id="WP_092928694.1">
    <property type="nucleotide sequence ID" value="NZ_FOMZ01000014.1"/>
</dbReference>
<dbReference type="EMBL" id="FOMZ01000014">
    <property type="protein sequence ID" value="SFE45126.1"/>
    <property type="molecule type" value="Genomic_DNA"/>
</dbReference>
<accession>A0A1I2AMN9</accession>